<comment type="caution">
    <text evidence="1">The sequence shown here is derived from an EMBL/GenBank/DDBJ whole genome shotgun (WGS) entry which is preliminary data.</text>
</comment>
<keyword evidence="2" id="KW-1185">Reference proteome</keyword>
<accession>A0ABP7UKN6</accession>
<gene>
    <name evidence="1" type="ORF">GCM10022233_14440</name>
</gene>
<sequence>MDGLLRGSSPVGTCWCGYESPNGSLSWGKLSLVPESGTSVVQWFAIKIMHQAGGPPPPDLPPVLPQ</sequence>
<dbReference type="EMBL" id="BAAAZY010000006">
    <property type="protein sequence ID" value="GAA4045910.1"/>
    <property type="molecule type" value="Genomic_DNA"/>
</dbReference>
<evidence type="ECO:0000313" key="2">
    <source>
        <dbReference type="Proteomes" id="UP001499984"/>
    </source>
</evidence>
<name>A0ABP7UKN6_9ACTN</name>
<proteinExistence type="predicted"/>
<reference evidence="2" key="1">
    <citation type="journal article" date="2019" name="Int. J. Syst. Evol. Microbiol.">
        <title>The Global Catalogue of Microorganisms (GCM) 10K type strain sequencing project: providing services to taxonomists for standard genome sequencing and annotation.</title>
        <authorList>
            <consortium name="The Broad Institute Genomics Platform"/>
            <consortium name="The Broad Institute Genome Sequencing Center for Infectious Disease"/>
            <person name="Wu L."/>
            <person name="Ma J."/>
        </authorList>
    </citation>
    <scope>NUCLEOTIDE SEQUENCE [LARGE SCALE GENOMIC DNA]</scope>
    <source>
        <strain evidence="2">JCM 16925</strain>
    </source>
</reference>
<dbReference type="Proteomes" id="UP001499984">
    <property type="component" value="Unassembled WGS sequence"/>
</dbReference>
<protein>
    <submittedName>
        <fullName evidence="1">Uncharacterized protein</fullName>
    </submittedName>
</protein>
<organism evidence="1 2">
    <name type="scientific">Streptomyces shaanxiensis</name>
    <dbReference type="NCBI Taxonomy" id="653357"/>
    <lineage>
        <taxon>Bacteria</taxon>
        <taxon>Bacillati</taxon>
        <taxon>Actinomycetota</taxon>
        <taxon>Actinomycetes</taxon>
        <taxon>Kitasatosporales</taxon>
        <taxon>Streptomycetaceae</taxon>
        <taxon>Streptomyces</taxon>
    </lineage>
</organism>
<evidence type="ECO:0000313" key="1">
    <source>
        <dbReference type="EMBL" id="GAA4045910.1"/>
    </source>
</evidence>